<dbReference type="SMART" id="SM00256">
    <property type="entry name" value="FBOX"/>
    <property type="match status" value="1"/>
</dbReference>
<dbReference type="STRING" id="51028.A0A0N4VLH6"/>
<gene>
    <name evidence="2" type="ORF">EVEC_LOCUS11022</name>
</gene>
<dbReference type="PANTHER" id="PTHR20872:SF1">
    <property type="entry name" value="F-BOX DOMAIN-CONTAINING PROTEIN"/>
    <property type="match status" value="1"/>
</dbReference>
<proteinExistence type="predicted"/>
<dbReference type="PROSITE" id="PS50181">
    <property type="entry name" value="FBOX"/>
    <property type="match status" value="1"/>
</dbReference>
<feature type="domain" description="F-box" evidence="1">
    <location>
        <begin position="13"/>
        <end position="59"/>
    </location>
</feature>
<dbReference type="AlphaFoldDB" id="A0A0N4VLH6"/>
<protein>
    <submittedName>
        <fullName evidence="4">F-box domain-containing protein</fullName>
    </submittedName>
</protein>
<evidence type="ECO:0000313" key="3">
    <source>
        <dbReference type="Proteomes" id="UP000274131"/>
    </source>
</evidence>
<organism evidence="4">
    <name type="scientific">Enterobius vermicularis</name>
    <name type="common">Human pinworm</name>
    <dbReference type="NCBI Taxonomy" id="51028"/>
    <lineage>
        <taxon>Eukaryota</taxon>
        <taxon>Metazoa</taxon>
        <taxon>Ecdysozoa</taxon>
        <taxon>Nematoda</taxon>
        <taxon>Chromadorea</taxon>
        <taxon>Rhabditida</taxon>
        <taxon>Spirurina</taxon>
        <taxon>Oxyuridomorpha</taxon>
        <taxon>Oxyuroidea</taxon>
        <taxon>Oxyuridae</taxon>
        <taxon>Enterobius</taxon>
    </lineage>
</organism>
<name>A0A0N4VLH6_ENTVE</name>
<dbReference type="Pfam" id="PF12937">
    <property type="entry name" value="F-box-like"/>
    <property type="match status" value="1"/>
</dbReference>
<reference evidence="4" key="1">
    <citation type="submission" date="2017-02" db="UniProtKB">
        <authorList>
            <consortium name="WormBaseParasite"/>
        </authorList>
    </citation>
    <scope>IDENTIFICATION</scope>
</reference>
<dbReference type="InterPro" id="IPR001810">
    <property type="entry name" value="F-box_dom"/>
</dbReference>
<dbReference type="WBParaSite" id="EVEC_0001174401-mRNA-1">
    <property type="protein sequence ID" value="EVEC_0001174401-mRNA-1"/>
    <property type="gene ID" value="EVEC_0001174401"/>
</dbReference>
<accession>A0A0N4VLH6</accession>
<keyword evidence="3" id="KW-1185">Reference proteome</keyword>
<dbReference type="EMBL" id="UXUI01011485">
    <property type="protein sequence ID" value="VDD96271.1"/>
    <property type="molecule type" value="Genomic_DNA"/>
</dbReference>
<sequence length="327" mass="38564">MVAEYSSYIFNHHDGWATLPDFLLEEIFSRLPPKYLARCAQVCSNWYRLVNSDYAWHEFHFQDFMFTRRRFTLHAGWQMYIDHPRIRMLIVRATPKWRKLVIEPITILFNLYEFFRLLANAPKVCDGIYENDRPLNKIRSFSFEWRLHVHEGDREQEMVQIGTGGEMLRSLLFLLSQLDGLVDLALRELQLEVWEGGVFLDEVLYKFGSQLSSLCIINFTATAQSFLQVSLFLELRRLVLSAQHLNEDVVTLIGDLKLLQSFIIYQVGRKQFLLQNDKTTGAKPVSMKTWLLFKQNNKHTKIYLQQSGNYILICNKQFSFVLSQSVW</sequence>
<dbReference type="OrthoDB" id="9974792at2759"/>
<evidence type="ECO:0000259" key="1">
    <source>
        <dbReference type="PROSITE" id="PS50181"/>
    </source>
</evidence>
<dbReference type="Proteomes" id="UP000274131">
    <property type="component" value="Unassembled WGS sequence"/>
</dbReference>
<dbReference type="SUPFAM" id="SSF81383">
    <property type="entry name" value="F-box domain"/>
    <property type="match status" value="1"/>
</dbReference>
<dbReference type="InterPro" id="IPR036047">
    <property type="entry name" value="F-box-like_dom_sf"/>
</dbReference>
<reference evidence="2 3" key="2">
    <citation type="submission" date="2018-10" db="EMBL/GenBank/DDBJ databases">
        <authorList>
            <consortium name="Pathogen Informatics"/>
        </authorList>
    </citation>
    <scope>NUCLEOTIDE SEQUENCE [LARGE SCALE GENOMIC DNA]</scope>
</reference>
<dbReference type="Gene3D" id="1.20.1280.50">
    <property type="match status" value="1"/>
</dbReference>
<evidence type="ECO:0000313" key="4">
    <source>
        <dbReference type="WBParaSite" id="EVEC_0001174401-mRNA-1"/>
    </source>
</evidence>
<dbReference type="PANTHER" id="PTHR20872">
    <property type="match status" value="1"/>
</dbReference>
<evidence type="ECO:0000313" key="2">
    <source>
        <dbReference type="EMBL" id="VDD96271.1"/>
    </source>
</evidence>